<evidence type="ECO:0000313" key="3">
    <source>
        <dbReference type="Proteomes" id="UP001606300"/>
    </source>
</evidence>
<sequence>MDTNPTDGVFSLAKHDESLKLEIVQAYLAGPIGCKALAKQYEVVPGSVRRWIAGYQQHGARALSKKFDHCSQEFKLRVLREIR</sequence>
<dbReference type="InterPro" id="IPR055247">
    <property type="entry name" value="InsJ-like_HTH"/>
</dbReference>
<dbReference type="Gene3D" id="1.10.10.10">
    <property type="entry name" value="Winged helix-like DNA-binding domain superfamily/Winged helix DNA-binding domain"/>
    <property type="match status" value="1"/>
</dbReference>
<dbReference type="EMBL" id="JBIGHY010000004">
    <property type="protein sequence ID" value="MFG6415016.1"/>
    <property type="molecule type" value="Genomic_DNA"/>
</dbReference>
<dbReference type="Pfam" id="PF13518">
    <property type="entry name" value="HTH_28"/>
    <property type="match status" value="1"/>
</dbReference>
<dbReference type="InterPro" id="IPR036388">
    <property type="entry name" value="WH-like_DNA-bd_sf"/>
</dbReference>
<dbReference type="RefSeq" id="WP_394471076.1">
    <property type="nucleotide sequence ID" value="NZ_JBIGHY010000004.1"/>
</dbReference>
<reference evidence="2 3" key="1">
    <citation type="submission" date="2024-09" db="EMBL/GenBank/DDBJ databases">
        <title>Novel species of the genus Pelomonas and Roseateles isolated from streams.</title>
        <authorList>
            <person name="Lu H."/>
        </authorList>
    </citation>
    <scope>NUCLEOTIDE SEQUENCE [LARGE SCALE GENOMIC DNA]</scope>
    <source>
        <strain evidence="2 3">DC23W</strain>
    </source>
</reference>
<keyword evidence="3" id="KW-1185">Reference proteome</keyword>
<proteinExistence type="predicted"/>
<organism evidence="2 3">
    <name type="scientific">Pelomonas dachongensis</name>
    <dbReference type="NCBI Taxonomy" id="3299029"/>
    <lineage>
        <taxon>Bacteria</taxon>
        <taxon>Pseudomonadati</taxon>
        <taxon>Pseudomonadota</taxon>
        <taxon>Betaproteobacteria</taxon>
        <taxon>Burkholderiales</taxon>
        <taxon>Sphaerotilaceae</taxon>
        <taxon>Roseateles</taxon>
    </lineage>
</organism>
<accession>A0ABW7ENE9</accession>
<gene>
    <name evidence="2" type="ORF">ACG02S_14040</name>
</gene>
<dbReference type="InterPro" id="IPR009057">
    <property type="entry name" value="Homeodomain-like_sf"/>
</dbReference>
<dbReference type="Proteomes" id="UP001606300">
    <property type="component" value="Unassembled WGS sequence"/>
</dbReference>
<comment type="caution">
    <text evidence="2">The sequence shown here is derived from an EMBL/GenBank/DDBJ whole genome shotgun (WGS) entry which is preliminary data.</text>
</comment>
<evidence type="ECO:0000259" key="1">
    <source>
        <dbReference type="Pfam" id="PF13518"/>
    </source>
</evidence>
<protein>
    <submittedName>
        <fullName evidence="2">Transposase</fullName>
    </submittedName>
</protein>
<evidence type="ECO:0000313" key="2">
    <source>
        <dbReference type="EMBL" id="MFG6415016.1"/>
    </source>
</evidence>
<dbReference type="SUPFAM" id="SSF46689">
    <property type="entry name" value="Homeodomain-like"/>
    <property type="match status" value="1"/>
</dbReference>
<feature type="domain" description="Insertion element IS150 protein InsJ-like helix-turn-helix" evidence="1">
    <location>
        <begin position="20"/>
        <end position="66"/>
    </location>
</feature>
<name>A0ABW7ENE9_9BURK</name>